<evidence type="ECO:0000313" key="3">
    <source>
        <dbReference type="Proteomes" id="UP000198287"/>
    </source>
</evidence>
<dbReference type="SUPFAM" id="SSF46938">
    <property type="entry name" value="CRAL/TRIO N-terminal domain"/>
    <property type="match status" value="1"/>
</dbReference>
<keyword evidence="3" id="KW-1185">Reference proteome</keyword>
<organism evidence="2 3">
    <name type="scientific">Folsomia candida</name>
    <name type="common">Springtail</name>
    <dbReference type="NCBI Taxonomy" id="158441"/>
    <lineage>
        <taxon>Eukaryota</taxon>
        <taxon>Metazoa</taxon>
        <taxon>Ecdysozoa</taxon>
        <taxon>Arthropoda</taxon>
        <taxon>Hexapoda</taxon>
        <taxon>Collembola</taxon>
        <taxon>Entomobryomorpha</taxon>
        <taxon>Isotomoidea</taxon>
        <taxon>Isotomidae</taxon>
        <taxon>Proisotominae</taxon>
        <taxon>Folsomia</taxon>
    </lineage>
</organism>
<proteinExistence type="predicted"/>
<dbReference type="InterPro" id="IPR036865">
    <property type="entry name" value="CRAL-TRIO_dom_sf"/>
</dbReference>
<dbReference type="SMART" id="SM00516">
    <property type="entry name" value="SEC14"/>
    <property type="match status" value="1"/>
</dbReference>
<reference evidence="2 3" key="1">
    <citation type="submission" date="2015-12" db="EMBL/GenBank/DDBJ databases">
        <title>The genome of Folsomia candida.</title>
        <authorList>
            <person name="Faddeeva A."/>
            <person name="Derks M.F."/>
            <person name="Anvar Y."/>
            <person name="Smit S."/>
            <person name="Van Straalen N."/>
            <person name="Roelofs D."/>
        </authorList>
    </citation>
    <scope>NUCLEOTIDE SEQUENCE [LARGE SCALE GENOMIC DNA]</scope>
    <source>
        <strain evidence="2 3">VU population</strain>
        <tissue evidence="2">Whole body</tissue>
    </source>
</reference>
<sequence>MESEHRNNQLVRLKLEIAEHGSLSRFQHIFDDPLLVGFLRGKKFIVRDALECLERYIIIRTVKHAQFTKKYLLPSNATILENRGINILQRLDHNGRAVVFGQTKLWNTKTHTLYDTIAEHVFIVDEMLRSYLKATGSNEIVLVINFDGWTVGQASQVTPRAAMLNLDFILKSVPIRPAAIHLINGGSLIELLVRLVKKFMPEKIANRIFVHSNLPQLHEYLYPTILPKSLGGELEDEDAFQSELPDRIRGQEEFYRKLIQFTD</sequence>
<comment type="caution">
    <text evidence="2">The sequence shown here is derived from an EMBL/GenBank/DDBJ whole genome shotgun (WGS) entry which is preliminary data.</text>
</comment>
<evidence type="ECO:0000259" key="1">
    <source>
        <dbReference type="PROSITE" id="PS50191"/>
    </source>
</evidence>
<evidence type="ECO:0000313" key="2">
    <source>
        <dbReference type="EMBL" id="OXA49438.1"/>
    </source>
</evidence>
<dbReference type="PANTHER" id="PTHR10174:SF208">
    <property type="entry name" value="CRAL-TRIO DOMAIN-CONTAINING PROTEIN DDB_G0278031"/>
    <property type="match status" value="1"/>
</dbReference>
<gene>
    <name evidence="2" type="ORF">Fcan01_15402</name>
</gene>
<dbReference type="PRINTS" id="PR00180">
    <property type="entry name" value="CRETINALDHBP"/>
</dbReference>
<dbReference type="Gene3D" id="1.10.8.20">
    <property type="entry name" value="N-terminal domain of phosphatidylinositol transfer protein sec14p"/>
    <property type="match status" value="1"/>
</dbReference>
<dbReference type="InterPro" id="IPR011074">
    <property type="entry name" value="CRAL/TRIO_N_dom"/>
</dbReference>
<protein>
    <submittedName>
        <fullName evidence="2">Clavesin-2</fullName>
    </submittedName>
</protein>
<dbReference type="GO" id="GO:1902936">
    <property type="term" value="F:phosphatidylinositol bisphosphate binding"/>
    <property type="evidence" value="ECO:0007669"/>
    <property type="project" value="TreeGrafter"/>
</dbReference>
<dbReference type="Gene3D" id="3.40.525.10">
    <property type="entry name" value="CRAL-TRIO lipid binding domain"/>
    <property type="match status" value="1"/>
</dbReference>
<dbReference type="GO" id="GO:0016020">
    <property type="term" value="C:membrane"/>
    <property type="evidence" value="ECO:0007669"/>
    <property type="project" value="TreeGrafter"/>
</dbReference>
<dbReference type="PANTHER" id="PTHR10174">
    <property type="entry name" value="ALPHA-TOCOPHEROL TRANSFER PROTEIN-RELATED"/>
    <property type="match status" value="1"/>
</dbReference>
<dbReference type="CDD" id="cd00170">
    <property type="entry name" value="SEC14"/>
    <property type="match status" value="1"/>
</dbReference>
<dbReference type="OMA" id="MESEHRN"/>
<dbReference type="AlphaFoldDB" id="A0A226DWN5"/>
<feature type="domain" description="CRAL-TRIO" evidence="1">
    <location>
        <begin position="75"/>
        <end position="238"/>
    </location>
</feature>
<dbReference type="PROSITE" id="PS50191">
    <property type="entry name" value="CRAL_TRIO"/>
    <property type="match status" value="1"/>
</dbReference>
<dbReference type="InterPro" id="IPR001251">
    <property type="entry name" value="CRAL-TRIO_dom"/>
</dbReference>
<name>A0A226DWN5_FOLCA</name>
<dbReference type="Pfam" id="PF00650">
    <property type="entry name" value="CRAL_TRIO"/>
    <property type="match status" value="1"/>
</dbReference>
<dbReference type="SUPFAM" id="SSF52087">
    <property type="entry name" value="CRAL/TRIO domain"/>
    <property type="match status" value="1"/>
</dbReference>
<dbReference type="Proteomes" id="UP000198287">
    <property type="component" value="Unassembled WGS sequence"/>
</dbReference>
<dbReference type="Gene3D" id="1.20.5.1200">
    <property type="entry name" value="Alpha-tocopherol transfer"/>
    <property type="match status" value="1"/>
</dbReference>
<dbReference type="InterPro" id="IPR036273">
    <property type="entry name" value="CRAL/TRIO_N_dom_sf"/>
</dbReference>
<dbReference type="OrthoDB" id="6682367at2759"/>
<dbReference type="SMART" id="SM01100">
    <property type="entry name" value="CRAL_TRIO_N"/>
    <property type="match status" value="1"/>
</dbReference>
<dbReference type="EMBL" id="LNIX01000010">
    <property type="protein sequence ID" value="OXA49438.1"/>
    <property type="molecule type" value="Genomic_DNA"/>
</dbReference>
<accession>A0A226DWN5</accession>